<reference evidence="1 2" key="1">
    <citation type="submission" date="2015-11" db="EMBL/GenBank/DDBJ databases">
        <title>Evidence for parallel genomic evolution in an endosymbiosis of termite gut flagellates.</title>
        <authorList>
            <person name="Zheng H."/>
        </authorList>
    </citation>
    <scope>NUCLEOTIDE SEQUENCE [LARGE SCALE GENOMIC DNA]</scope>
    <source>
        <strain evidence="1 2">CET450</strain>
    </source>
</reference>
<dbReference type="AlphaFoldDB" id="A0A1E5IFG5"/>
<dbReference type="Proteomes" id="UP000095237">
    <property type="component" value="Unassembled WGS sequence"/>
</dbReference>
<gene>
    <name evidence="1" type="ORF">ATZ36_10620</name>
</gene>
<name>A0A1E5IFG5_ENDTX</name>
<evidence type="ECO:0000313" key="2">
    <source>
        <dbReference type="Proteomes" id="UP000095237"/>
    </source>
</evidence>
<organism evidence="1 2">
    <name type="scientific">Endomicrobium trichonymphae</name>
    <dbReference type="NCBI Taxonomy" id="1408204"/>
    <lineage>
        <taxon>Bacteria</taxon>
        <taxon>Pseudomonadati</taxon>
        <taxon>Elusimicrobiota</taxon>
        <taxon>Endomicrobiia</taxon>
        <taxon>Endomicrobiales</taxon>
        <taxon>Endomicrobiaceae</taxon>
        <taxon>Candidatus Endomicrobiellum</taxon>
    </lineage>
</organism>
<sequence>MKDLTPRQIKRMELREKKERFEGILDGIKNFFDNCGIVFNNFCMQTVKISVIKEIRNRVLQCFLNARC</sequence>
<evidence type="ECO:0000313" key="1">
    <source>
        <dbReference type="EMBL" id="OEG69252.1"/>
    </source>
</evidence>
<protein>
    <submittedName>
        <fullName evidence="1">Uncharacterized protein</fullName>
    </submittedName>
</protein>
<dbReference type="EMBL" id="LNVX01000790">
    <property type="protein sequence ID" value="OEG69252.1"/>
    <property type="molecule type" value="Genomic_DNA"/>
</dbReference>
<keyword evidence="2" id="KW-1185">Reference proteome</keyword>
<comment type="caution">
    <text evidence="1">The sequence shown here is derived from an EMBL/GenBank/DDBJ whole genome shotgun (WGS) entry which is preliminary data.</text>
</comment>
<proteinExistence type="predicted"/>
<accession>A0A1E5IFG5</accession>